<dbReference type="EMBL" id="FR872582">
    <property type="protein sequence ID" value="CCB87950.1"/>
    <property type="molecule type" value="Genomic_DNA"/>
</dbReference>
<evidence type="ECO:0000313" key="2">
    <source>
        <dbReference type="Proteomes" id="UP000000496"/>
    </source>
</evidence>
<reference evidence="1 2" key="2">
    <citation type="journal article" date="2011" name="Mol. Biol. Evol.">
        <title>Unity in variety--the pan-genome of the Chlamydiae.</title>
        <authorList>
            <person name="Collingro A."/>
            <person name="Tischler P."/>
            <person name="Weinmaier T."/>
            <person name="Penz T."/>
            <person name="Heinz E."/>
            <person name="Brunham R.C."/>
            <person name="Read T.D."/>
            <person name="Bavoil P.M."/>
            <person name="Sachse K."/>
            <person name="Kahane S."/>
            <person name="Friedman M.G."/>
            <person name="Rattei T."/>
            <person name="Myers G.S."/>
            <person name="Horn M."/>
        </authorList>
    </citation>
    <scope>NUCLEOTIDE SEQUENCE [LARGE SCALE GENOMIC DNA]</scope>
    <source>
        <strain evidence="2">ATCC VR-1471 / Z</strain>
    </source>
</reference>
<reference key="1">
    <citation type="journal article" date="2011" name="Mol. Biol. Evol.">
        <title>Unity in variety -- the pan-genome of the Chlamydiae.</title>
        <authorList>
            <person name="Collingro A."/>
            <person name="Tischler P."/>
            <person name="Weinmaier T."/>
            <person name="Penz T."/>
            <person name="Heinz E."/>
            <person name="Brunham R.C."/>
            <person name="Read T.D."/>
            <person name="Bavoil P.M."/>
            <person name="Sachse K."/>
            <person name="Kahane S."/>
            <person name="Friedman M.G."/>
            <person name="Rattei T."/>
            <person name="Myers G.S.A."/>
            <person name="Horn M."/>
        </authorList>
    </citation>
    <scope>NUCLEOTIDE SEQUENCE</scope>
    <source>
        <strain>Z</strain>
    </source>
</reference>
<dbReference type="Proteomes" id="UP000000496">
    <property type="component" value="Chromosome gsn.131"/>
</dbReference>
<gene>
    <name evidence="1" type="ordered locus">SNE_A00720</name>
</gene>
<dbReference type="HOGENOM" id="CLU_608196_0_0_0"/>
<name>F8L569_SIMNZ</name>
<dbReference type="AlphaFoldDB" id="F8L569"/>
<accession>F8L569</accession>
<dbReference type="KEGG" id="sng:SNE_A00720"/>
<protein>
    <submittedName>
        <fullName evidence="1">Uncharacterized protein</fullName>
    </submittedName>
</protein>
<proteinExistence type="predicted"/>
<evidence type="ECO:0000313" key="1">
    <source>
        <dbReference type="EMBL" id="CCB87950.1"/>
    </source>
</evidence>
<sequence length="450" mass="52017">MTCVLVDTKENKEVEKDDKFQPFSSFPQFIKQQIFTFLTDGEARIAMLTCREWAILNTFPMGNVRLRFKSICQIIEISFPRNYERSSYIELARRCQEPVLTSEGYKHRFGTSKPISISQKFLTTDAIDPSIEHGINGVQAEMKQDPVLKEIVDQVFIVEKDTMYTHSPVYHSMNNTVYLFGFSAKRFLEVMNRTHNEEFQVPDHDYSGVHWFRFSQEKDSNYPTKIEDFPLGKLERNILDDHVSPIKEWVLAVNPSLFCNGWTLGEGTWDMFILNKSVFPPNEESYFNMLCDQFGLLPDKKVRAEFAKEYASLLGETSSIGGSWLRKQRTEDQRDIPFGDRGNRQLGSLFQILIPRTIVNEVAYPCRDYGLPKDLSGKKMTEVHSEIQAKPHENYYVQARLMTSALVNPKNQIVTKTYGFPAFLETSQGKELVKKFDQFFLRVVAATVSK</sequence>
<organism evidence="1 2">
    <name type="scientific">Simkania negevensis (strain ATCC VR-1471 / DSM 27360 / Z)</name>
    <dbReference type="NCBI Taxonomy" id="331113"/>
    <lineage>
        <taxon>Bacteria</taxon>
        <taxon>Pseudomonadati</taxon>
        <taxon>Chlamydiota</taxon>
        <taxon>Chlamydiia</taxon>
        <taxon>Parachlamydiales</taxon>
        <taxon>Simkaniaceae</taxon>
        <taxon>Simkania</taxon>
    </lineage>
</organism>
<keyword evidence="2" id="KW-1185">Reference proteome</keyword>